<dbReference type="EMBL" id="CP004346">
    <property type="protein sequence ID" value="AGH41328.1"/>
    <property type="molecule type" value="Genomic_DNA"/>
</dbReference>
<dbReference type="PATRIC" id="fig|1254439.12.peg.1054"/>
<evidence type="ECO:0000313" key="1">
    <source>
        <dbReference type="EMBL" id="AGH41328.1"/>
    </source>
</evidence>
<dbReference type="KEGG" id="btp:D805_1061"/>
<accession>M4RFJ0</accession>
<evidence type="ECO:0000313" key="2">
    <source>
        <dbReference type="Proteomes" id="UP000011835"/>
    </source>
</evidence>
<organism evidence="1 2">
    <name type="scientific">Bifidobacterium thermophilum RBL67</name>
    <dbReference type="NCBI Taxonomy" id="1254439"/>
    <lineage>
        <taxon>Bacteria</taxon>
        <taxon>Bacillati</taxon>
        <taxon>Actinomycetota</taxon>
        <taxon>Actinomycetes</taxon>
        <taxon>Bifidobacteriales</taxon>
        <taxon>Bifidobacteriaceae</taxon>
        <taxon>Bifidobacterium</taxon>
    </lineage>
</organism>
<name>M4RFJ0_9BIFI</name>
<dbReference type="Proteomes" id="UP000011835">
    <property type="component" value="Chromosome"/>
</dbReference>
<dbReference type="HOGENOM" id="CLU_2104256_0_0_11"/>
<sequence length="115" mass="12447">MFCHEVSFAIGARGTKVQAWTVCYLVYGKCGTRHCLTVWYEDCGCPPSIAQSVCLELGVKGCAVGCVAVLGLLFCGFGPGRHGCLKPTRTCCDARYTCEFGYAVPCMPRHTSHAR</sequence>
<gene>
    <name evidence="1" type="ORF">D805_1061</name>
</gene>
<protein>
    <submittedName>
        <fullName evidence="1">Uncharacterized protein</fullName>
    </submittedName>
</protein>
<proteinExistence type="predicted"/>
<dbReference type="AlphaFoldDB" id="M4RFJ0"/>
<reference evidence="1 2" key="1">
    <citation type="journal article" date="2013" name="Genome Announc.">
        <title>Complete Genome Sequence of the Probiotic Bifidobacterium thermophilum Strain RBL67.</title>
        <authorList>
            <person name="Jans C."/>
            <person name="Lacroix C."/>
            <person name="Follador R."/>
            <person name="Stevens M.J."/>
        </authorList>
    </citation>
    <scope>NUCLEOTIDE SEQUENCE [LARGE SCALE GENOMIC DNA]</scope>
    <source>
        <strain evidence="1 2">RBL67</strain>
    </source>
</reference>
<keyword evidence="2" id="KW-1185">Reference proteome</keyword>